<gene>
    <name evidence="1" type="ORF">F2Q70_00022917</name>
</gene>
<protein>
    <submittedName>
        <fullName evidence="1">Uncharacterized protein</fullName>
    </submittedName>
</protein>
<comment type="caution">
    <text evidence="1">The sequence shown here is derived from an EMBL/GenBank/DDBJ whole genome shotgun (WGS) entry which is preliminary data.</text>
</comment>
<sequence length="67" mass="7453">MAASSTLLANLRAGRCSNNAEVRLLRVRVTAWNLIIFSLKQSTLIHGTVAASRVDTYRHLFVEGLLR</sequence>
<accession>A0A8S9GS90</accession>
<dbReference type="AlphaFoldDB" id="A0A8S9GS90"/>
<evidence type="ECO:0000313" key="1">
    <source>
        <dbReference type="EMBL" id="KAF2547584.1"/>
    </source>
</evidence>
<reference evidence="1" key="1">
    <citation type="submission" date="2019-12" db="EMBL/GenBank/DDBJ databases">
        <title>Genome sequencing and annotation of Brassica cretica.</title>
        <authorList>
            <person name="Studholme D.J."/>
            <person name="Sarris P.F."/>
        </authorList>
    </citation>
    <scope>NUCLEOTIDE SEQUENCE</scope>
    <source>
        <strain evidence="1">PFS-102/07</strain>
        <tissue evidence="1">Leaf</tissue>
    </source>
</reference>
<dbReference type="EMBL" id="QGKY02001925">
    <property type="protein sequence ID" value="KAF2547584.1"/>
    <property type="molecule type" value="Genomic_DNA"/>
</dbReference>
<organism evidence="1">
    <name type="scientific">Brassica cretica</name>
    <name type="common">Mustard</name>
    <dbReference type="NCBI Taxonomy" id="69181"/>
    <lineage>
        <taxon>Eukaryota</taxon>
        <taxon>Viridiplantae</taxon>
        <taxon>Streptophyta</taxon>
        <taxon>Embryophyta</taxon>
        <taxon>Tracheophyta</taxon>
        <taxon>Spermatophyta</taxon>
        <taxon>Magnoliopsida</taxon>
        <taxon>eudicotyledons</taxon>
        <taxon>Gunneridae</taxon>
        <taxon>Pentapetalae</taxon>
        <taxon>rosids</taxon>
        <taxon>malvids</taxon>
        <taxon>Brassicales</taxon>
        <taxon>Brassicaceae</taxon>
        <taxon>Brassiceae</taxon>
        <taxon>Brassica</taxon>
    </lineage>
</organism>
<proteinExistence type="predicted"/>
<name>A0A8S9GS90_BRACR</name>